<comment type="caution">
    <text evidence="2">The sequence shown here is derived from an EMBL/GenBank/DDBJ whole genome shotgun (WGS) entry which is preliminary data.</text>
</comment>
<feature type="transmembrane region" description="Helical" evidence="1">
    <location>
        <begin position="66"/>
        <end position="86"/>
    </location>
</feature>
<dbReference type="PANTHER" id="PTHR37938:SF1">
    <property type="entry name" value="BLL0215 PROTEIN"/>
    <property type="match status" value="1"/>
</dbReference>
<keyword evidence="1" id="KW-1133">Transmembrane helix</keyword>
<gene>
    <name evidence="2" type="ORF">ACD_78C00441G0009</name>
</gene>
<evidence type="ECO:0000256" key="1">
    <source>
        <dbReference type="SAM" id="Phobius"/>
    </source>
</evidence>
<proteinExistence type="predicted"/>
<dbReference type="EMBL" id="AMFJ01034441">
    <property type="protein sequence ID" value="EKD29337.1"/>
    <property type="molecule type" value="Genomic_DNA"/>
</dbReference>
<name>K1XVR2_9BACT</name>
<reference evidence="2" key="1">
    <citation type="journal article" date="2012" name="Science">
        <title>Fermentation, hydrogen, and sulfur metabolism in multiple uncultivated bacterial phyla.</title>
        <authorList>
            <person name="Wrighton K.C."/>
            <person name="Thomas B.C."/>
            <person name="Sharon I."/>
            <person name="Miller C.S."/>
            <person name="Castelle C.J."/>
            <person name="VerBerkmoes N.C."/>
            <person name="Wilkins M.J."/>
            <person name="Hettich R.L."/>
            <person name="Lipton M.S."/>
            <person name="Williams K.H."/>
            <person name="Long P.E."/>
            <person name="Banfield J.F."/>
        </authorList>
    </citation>
    <scope>NUCLEOTIDE SEQUENCE [LARGE SCALE GENOMIC DNA]</scope>
</reference>
<sequence length="188" mass="21767">MPTLTHAINLTRLRDTFRPNEELKLVLKRHWIVYLYLGFYAFFLVLSSVLLLTYYSSVFPSDTSSFFPIFLIVYWSVYLLFLYITWANNELDLFIITDQRIRGIEQISFLNRTISECSLDDVKEVNAQTKGLLENLLNFGTVSMHTASENSNFTMHFAPSPIDNASIIRNVIQENKAKRGIVSNELHS</sequence>
<keyword evidence="1" id="KW-0472">Membrane</keyword>
<evidence type="ECO:0000313" key="2">
    <source>
        <dbReference type="EMBL" id="EKD29337.1"/>
    </source>
</evidence>
<feature type="transmembrane region" description="Helical" evidence="1">
    <location>
        <begin position="33"/>
        <end position="54"/>
    </location>
</feature>
<protein>
    <recommendedName>
        <fullName evidence="3">DUF304 domain-containing protein</fullName>
    </recommendedName>
</protein>
<dbReference type="AlphaFoldDB" id="K1XVR2"/>
<dbReference type="PANTHER" id="PTHR37938">
    <property type="entry name" value="BLL0215 PROTEIN"/>
    <property type="match status" value="1"/>
</dbReference>
<evidence type="ECO:0008006" key="3">
    <source>
        <dbReference type="Google" id="ProtNLM"/>
    </source>
</evidence>
<organism evidence="2">
    <name type="scientific">uncultured bacterium</name>
    <name type="common">gcode 4</name>
    <dbReference type="NCBI Taxonomy" id="1234023"/>
    <lineage>
        <taxon>Bacteria</taxon>
        <taxon>environmental samples</taxon>
    </lineage>
</organism>
<keyword evidence="1" id="KW-0812">Transmembrane</keyword>
<accession>K1XVR2</accession>